<organism evidence="1 2">
    <name type="scientific">Xenotaenia resolanae</name>
    <dbReference type="NCBI Taxonomy" id="208358"/>
    <lineage>
        <taxon>Eukaryota</taxon>
        <taxon>Metazoa</taxon>
        <taxon>Chordata</taxon>
        <taxon>Craniata</taxon>
        <taxon>Vertebrata</taxon>
        <taxon>Euteleostomi</taxon>
        <taxon>Actinopterygii</taxon>
        <taxon>Neopterygii</taxon>
        <taxon>Teleostei</taxon>
        <taxon>Neoteleostei</taxon>
        <taxon>Acanthomorphata</taxon>
        <taxon>Ovalentaria</taxon>
        <taxon>Atherinomorphae</taxon>
        <taxon>Cyprinodontiformes</taxon>
        <taxon>Goodeidae</taxon>
        <taxon>Xenotaenia</taxon>
    </lineage>
</organism>
<proteinExistence type="predicted"/>
<keyword evidence="2" id="KW-1185">Reference proteome</keyword>
<dbReference type="EMBL" id="JAHRIM010074285">
    <property type="protein sequence ID" value="MEQ2274072.1"/>
    <property type="molecule type" value="Genomic_DNA"/>
</dbReference>
<accession>A0ABV0X0B5</accession>
<name>A0ABV0X0B5_9TELE</name>
<gene>
    <name evidence="1" type="ORF">XENORESO_013501</name>
</gene>
<evidence type="ECO:0000313" key="2">
    <source>
        <dbReference type="Proteomes" id="UP001444071"/>
    </source>
</evidence>
<comment type="caution">
    <text evidence="1">The sequence shown here is derived from an EMBL/GenBank/DDBJ whole genome shotgun (WGS) entry which is preliminary data.</text>
</comment>
<evidence type="ECO:0000313" key="1">
    <source>
        <dbReference type="EMBL" id="MEQ2274072.1"/>
    </source>
</evidence>
<reference evidence="1 2" key="1">
    <citation type="submission" date="2021-06" db="EMBL/GenBank/DDBJ databases">
        <authorList>
            <person name="Palmer J.M."/>
        </authorList>
    </citation>
    <scope>NUCLEOTIDE SEQUENCE [LARGE SCALE GENOMIC DNA]</scope>
    <source>
        <strain evidence="1 2">XR_2019</strain>
        <tissue evidence="1">Muscle</tissue>
    </source>
</reference>
<sequence>MKVLQSNSCSMWFHQLLMDDCLGCEAVVLRNWRSFCQQIAANLQRITTGSKCKFQQDILFLMKQEKHGEDVLKAARNAFYCDFWLITHITIHLLQQLHPDMKTANIRTSFRVQYVQEQDDFRRPSDHQRVREPHLTSECDPEELSIQKTFFF</sequence>
<protein>
    <submittedName>
        <fullName evidence="1">Uncharacterized protein</fullName>
    </submittedName>
</protein>
<dbReference type="Proteomes" id="UP001444071">
    <property type="component" value="Unassembled WGS sequence"/>
</dbReference>